<evidence type="ECO:0000313" key="4">
    <source>
        <dbReference type="Proteomes" id="UP000041254"/>
    </source>
</evidence>
<keyword evidence="2" id="KW-1133">Transmembrane helix</keyword>
<dbReference type="InParanoid" id="A0A0G4GNP2"/>
<proteinExistence type="predicted"/>
<dbReference type="EMBL" id="CDMY01000738">
    <property type="protein sequence ID" value="CEM31918.1"/>
    <property type="molecule type" value="Genomic_DNA"/>
</dbReference>
<dbReference type="AlphaFoldDB" id="A0A0G4GNP2"/>
<dbReference type="VEuPathDB" id="CryptoDB:Vbra_2336"/>
<evidence type="ECO:0000256" key="2">
    <source>
        <dbReference type="SAM" id="Phobius"/>
    </source>
</evidence>
<protein>
    <submittedName>
        <fullName evidence="3">Uncharacterized protein</fullName>
    </submittedName>
</protein>
<feature type="region of interest" description="Disordered" evidence="1">
    <location>
        <begin position="26"/>
        <end position="56"/>
    </location>
</feature>
<keyword evidence="4" id="KW-1185">Reference proteome</keyword>
<organism evidence="3 4">
    <name type="scientific">Vitrella brassicaformis (strain CCMP3155)</name>
    <dbReference type="NCBI Taxonomy" id="1169540"/>
    <lineage>
        <taxon>Eukaryota</taxon>
        <taxon>Sar</taxon>
        <taxon>Alveolata</taxon>
        <taxon>Colpodellida</taxon>
        <taxon>Vitrellaceae</taxon>
        <taxon>Vitrella</taxon>
    </lineage>
</organism>
<evidence type="ECO:0000313" key="3">
    <source>
        <dbReference type="EMBL" id="CEM31918.1"/>
    </source>
</evidence>
<evidence type="ECO:0000256" key="1">
    <source>
        <dbReference type="SAM" id="MobiDB-lite"/>
    </source>
</evidence>
<keyword evidence="2" id="KW-0472">Membrane</keyword>
<name>A0A0G4GNP2_VITBC</name>
<accession>A0A0G4GNP2</accession>
<keyword evidence="2" id="KW-0812">Transmembrane</keyword>
<feature type="transmembrane region" description="Helical" evidence="2">
    <location>
        <begin position="188"/>
        <end position="209"/>
    </location>
</feature>
<reference evidence="3 4" key="1">
    <citation type="submission" date="2014-11" db="EMBL/GenBank/DDBJ databases">
        <authorList>
            <person name="Zhu J."/>
            <person name="Qi W."/>
            <person name="Song R."/>
        </authorList>
    </citation>
    <scope>NUCLEOTIDE SEQUENCE [LARGE SCALE GENOMIC DNA]</scope>
</reference>
<gene>
    <name evidence="3" type="ORF">Vbra_2336</name>
</gene>
<feature type="transmembrane region" description="Helical" evidence="2">
    <location>
        <begin position="147"/>
        <end position="168"/>
    </location>
</feature>
<dbReference type="Proteomes" id="UP000041254">
    <property type="component" value="Unassembled WGS sequence"/>
</dbReference>
<sequence>MDESPALPPPAEGLRYSADQQISIPTLPDASPIANHIDIPKRESPDSPLLPDVTTSRQDGLEESGWCCFWAGLCPLCVDHPTIILVYMRCWEVAVGVVSALESLKSIKPPKDSLLALLFLVAALAAIVPHVWLCLKPKKPRRLTPLYVHQCVLAALAIVYALILWYVWRGQPRKTGHAPRLAVVYTTVIAPFLMVHLFWGTVACQYAAWERKRLSLLAEARRSKRLRQARQPGPADNVIVTDGP</sequence>
<feature type="transmembrane region" description="Helical" evidence="2">
    <location>
        <begin position="114"/>
        <end position="135"/>
    </location>
</feature>